<evidence type="ECO:0000313" key="1">
    <source>
        <dbReference type="EMBL" id="KWA85274.1"/>
    </source>
</evidence>
<dbReference type="EMBL" id="LPHD01000021">
    <property type="protein sequence ID" value="KWA85274.1"/>
    <property type="molecule type" value="Genomic_DNA"/>
</dbReference>
<reference evidence="1 2" key="1">
    <citation type="submission" date="2015-11" db="EMBL/GenBank/DDBJ databases">
        <title>Expanding the genomic diversity of Burkholderia species for the development of highly accurate diagnostics.</title>
        <authorList>
            <person name="Sahl J."/>
            <person name="Keim P."/>
            <person name="Wagner D."/>
        </authorList>
    </citation>
    <scope>NUCLEOTIDE SEQUENCE [LARGE SCALE GENOMIC DNA]</scope>
    <source>
        <strain evidence="1 2">MSMB2087WGS</strain>
    </source>
</reference>
<protein>
    <submittedName>
        <fullName evidence="1">Uncharacterized protein</fullName>
    </submittedName>
</protein>
<proteinExistence type="predicted"/>
<organism evidence="1 2">
    <name type="scientific">Burkholderia ubonensis</name>
    <dbReference type="NCBI Taxonomy" id="101571"/>
    <lineage>
        <taxon>Bacteria</taxon>
        <taxon>Pseudomonadati</taxon>
        <taxon>Pseudomonadota</taxon>
        <taxon>Betaproteobacteria</taxon>
        <taxon>Burkholderiales</taxon>
        <taxon>Burkholderiaceae</taxon>
        <taxon>Burkholderia</taxon>
        <taxon>Burkholderia cepacia complex</taxon>
    </lineage>
</organism>
<comment type="caution">
    <text evidence="1">The sequence shown here is derived from an EMBL/GenBank/DDBJ whole genome shotgun (WGS) entry which is preliminary data.</text>
</comment>
<dbReference type="Proteomes" id="UP000060630">
    <property type="component" value="Unassembled WGS sequence"/>
</dbReference>
<accession>A0A119HGC3</accession>
<name>A0A119HGC3_9BURK</name>
<gene>
    <name evidence="1" type="ORF">WL29_15965</name>
</gene>
<sequence>MKICSQRFADVRRQRKVFEAPTFTSHDELTFAPVDVVKIEHTYFASAQTQTREQHQDCEIATAVTGAPIAGCQ</sequence>
<dbReference type="AlphaFoldDB" id="A0A119HGC3"/>
<evidence type="ECO:0000313" key="2">
    <source>
        <dbReference type="Proteomes" id="UP000060630"/>
    </source>
</evidence>